<feature type="compositionally biased region" description="Basic and acidic residues" evidence="1">
    <location>
        <begin position="1"/>
        <end position="11"/>
    </location>
</feature>
<sequence>MEENQNKDNHHLNFGSENSSINLKSKLPDWLLEFVRPPMVCTSAPYENALEGYPEDDDL</sequence>
<accession>A0A501QN26</accession>
<dbReference type="RefSeq" id="WP_139997900.1">
    <property type="nucleotide sequence ID" value="NZ_VFJE01000047.1"/>
</dbReference>
<reference evidence="2 3" key="1">
    <citation type="submission" date="2019-06" db="EMBL/GenBank/DDBJ databases">
        <title>Flavobacterium sp. MaA-Y11 from geoumgang.</title>
        <authorList>
            <person name="Jeong S."/>
        </authorList>
    </citation>
    <scope>NUCLEOTIDE SEQUENCE [LARGE SCALE GENOMIC DNA]</scope>
    <source>
        <strain evidence="2 3">MaA-Y11</strain>
    </source>
</reference>
<evidence type="ECO:0000256" key="1">
    <source>
        <dbReference type="SAM" id="MobiDB-lite"/>
    </source>
</evidence>
<dbReference type="Proteomes" id="UP000319175">
    <property type="component" value="Unassembled WGS sequence"/>
</dbReference>
<dbReference type="OrthoDB" id="9901973at2"/>
<keyword evidence="3" id="KW-1185">Reference proteome</keyword>
<organism evidence="2 3">
    <name type="scientific">Flavobacterium microcysteis</name>
    <dbReference type="NCBI Taxonomy" id="2596891"/>
    <lineage>
        <taxon>Bacteria</taxon>
        <taxon>Pseudomonadati</taxon>
        <taxon>Bacteroidota</taxon>
        <taxon>Flavobacteriia</taxon>
        <taxon>Flavobacteriales</taxon>
        <taxon>Flavobacteriaceae</taxon>
        <taxon>Flavobacterium</taxon>
    </lineage>
</organism>
<dbReference type="AlphaFoldDB" id="A0A501QN26"/>
<evidence type="ECO:0000313" key="3">
    <source>
        <dbReference type="Proteomes" id="UP000319175"/>
    </source>
</evidence>
<comment type="caution">
    <text evidence="2">The sequence shown here is derived from an EMBL/GenBank/DDBJ whole genome shotgun (WGS) entry which is preliminary data.</text>
</comment>
<evidence type="ECO:0000313" key="2">
    <source>
        <dbReference type="EMBL" id="TPD73476.1"/>
    </source>
</evidence>
<name>A0A501QN26_9FLAO</name>
<feature type="region of interest" description="Disordered" evidence="1">
    <location>
        <begin position="1"/>
        <end position="21"/>
    </location>
</feature>
<gene>
    <name evidence="2" type="ORF">FJA49_00930</name>
</gene>
<dbReference type="EMBL" id="VFJE01000047">
    <property type="protein sequence ID" value="TPD73476.1"/>
    <property type="molecule type" value="Genomic_DNA"/>
</dbReference>
<protein>
    <submittedName>
        <fullName evidence="2">Uncharacterized protein</fullName>
    </submittedName>
</protein>
<proteinExistence type="predicted"/>
<reference evidence="2 3" key="2">
    <citation type="submission" date="2019-06" db="EMBL/GenBank/DDBJ databases">
        <authorList>
            <person name="Seo Y."/>
        </authorList>
    </citation>
    <scope>NUCLEOTIDE SEQUENCE [LARGE SCALE GENOMIC DNA]</scope>
    <source>
        <strain evidence="2 3">MaA-Y11</strain>
    </source>
</reference>